<dbReference type="AlphaFoldDB" id="A0A5E4Z2G1"/>
<accession>A0A5E4Z2G1</accession>
<protein>
    <submittedName>
        <fullName evidence="1">Uncharacterized protein</fullName>
    </submittedName>
</protein>
<name>A0A5E4Z2G1_9BURK</name>
<evidence type="ECO:0000313" key="2">
    <source>
        <dbReference type="Proteomes" id="UP000343317"/>
    </source>
</evidence>
<gene>
    <name evidence="1" type="ORF">PHO31112_04932</name>
</gene>
<reference evidence="1 2" key="1">
    <citation type="submission" date="2019-08" db="EMBL/GenBank/DDBJ databases">
        <authorList>
            <person name="Peeters C."/>
        </authorList>
    </citation>
    <scope>NUCLEOTIDE SEQUENCE [LARGE SCALE GENOMIC DNA]</scope>
    <source>
        <strain evidence="1 2">LMG 31112</strain>
    </source>
</reference>
<keyword evidence="2" id="KW-1185">Reference proteome</keyword>
<evidence type="ECO:0000313" key="1">
    <source>
        <dbReference type="EMBL" id="VVE54500.1"/>
    </source>
</evidence>
<dbReference type="Proteomes" id="UP000343317">
    <property type="component" value="Unassembled WGS sequence"/>
</dbReference>
<sequence length="98" mass="10715">MPNNGHIASSVDPIYAAVSYVPKWHILAYANRSGNKQLQVAYGNEDPDHPSPTLSQSVNDYPAMAVFNGVVHLAHQTFGTDHAVWHMTYANPGSGVRR</sequence>
<organism evidence="1 2">
    <name type="scientific">Pandoraea horticolens</name>
    <dbReference type="NCBI Taxonomy" id="2508298"/>
    <lineage>
        <taxon>Bacteria</taxon>
        <taxon>Pseudomonadati</taxon>
        <taxon>Pseudomonadota</taxon>
        <taxon>Betaproteobacteria</taxon>
        <taxon>Burkholderiales</taxon>
        <taxon>Burkholderiaceae</taxon>
        <taxon>Pandoraea</taxon>
    </lineage>
</organism>
<proteinExistence type="predicted"/>
<dbReference type="EMBL" id="CABPSM010000023">
    <property type="protein sequence ID" value="VVE54500.1"/>
    <property type="molecule type" value="Genomic_DNA"/>
</dbReference>